<organism evidence="2 3">
    <name type="scientific">Rehmannia glutinosa</name>
    <name type="common">Chinese foxglove</name>
    <dbReference type="NCBI Taxonomy" id="99300"/>
    <lineage>
        <taxon>Eukaryota</taxon>
        <taxon>Viridiplantae</taxon>
        <taxon>Streptophyta</taxon>
        <taxon>Embryophyta</taxon>
        <taxon>Tracheophyta</taxon>
        <taxon>Spermatophyta</taxon>
        <taxon>Magnoliopsida</taxon>
        <taxon>eudicotyledons</taxon>
        <taxon>Gunneridae</taxon>
        <taxon>Pentapetalae</taxon>
        <taxon>asterids</taxon>
        <taxon>lamiids</taxon>
        <taxon>Lamiales</taxon>
        <taxon>Orobanchaceae</taxon>
        <taxon>Rehmannieae</taxon>
        <taxon>Rehmannia</taxon>
    </lineage>
</organism>
<name>A0ABR0VKW9_REHGL</name>
<feature type="domain" description="F-box" evidence="1">
    <location>
        <begin position="30"/>
        <end position="80"/>
    </location>
</feature>
<accession>A0ABR0VKW9</accession>
<sequence>MELKTIRFPIVLSSSDDDEEPQETATDSQETDIRFYPEPIIEEILYRVPAKTVLYWKTVCKTWLSIIDDPTFSKTHFSRAPICPLLVFTDTSGEKSTKIMHLVEGQTVSDLDPRIGHKHNNSLVTSRTEFPEISKGPSTCRYLPLNSNVISCEGRLKKFKILRMYEDEDEDEDEVWWPEVLTVADKTRWRRVGFGTSLFDFAREIEEVVYVNGAIYWRHVELWVMDAYGDDDNVHWHKLYNVETETTRLEHSGVLGSRGRYKAIKYLECGGILMHDWRETFLVYDPVTKTERIFRVLEHSSARSCLPLQVVAHVPCLVKLIDALNLG</sequence>
<evidence type="ECO:0000313" key="3">
    <source>
        <dbReference type="Proteomes" id="UP001318860"/>
    </source>
</evidence>
<dbReference type="InterPro" id="IPR036047">
    <property type="entry name" value="F-box-like_dom_sf"/>
</dbReference>
<evidence type="ECO:0000259" key="1">
    <source>
        <dbReference type="PROSITE" id="PS50181"/>
    </source>
</evidence>
<dbReference type="PROSITE" id="PS50181">
    <property type="entry name" value="FBOX"/>
    <property type="match status" value="1"/>
</dbReference>
<proteinExistence type="predicted"/>
<dbReference type="Proteomes" id="UP001318860">
    <property type="component" value="Unassembled WGS sequence"/>
</dbReference>
<dbReference type="SUPFAM" id="SSF81383">
    <property type="entry name" value="F-box domain"/>
    <property type="match status" value="1"/>
</dbReference>
<dbReference type="PANTHER" id="PTHR31111">
    <property type="entry name" value="BNAA05G37150D PROTEIN-RELATED"/>
    <property type="match status" value="1"/>
</dbReference>
<dbReference type="PANTHER" id="PTHR31111:SF125">
    <property type="entry name" value="F-BOX PROTEIN CPR30-LIKE"/>
    <property type="match status" value="1"/>
</dbReference>
<dbReference type="Gene3D" id="1.20.1280.50">
    <property type="match status" value="1"/>
</dbReference>
<dbReference type="InterPro" id="IPR001810">
    <property type="entry name" value="F-box_dom"/>
</dbReference>
<gene>
    <name evidence="2" type="ORF">DH2020_031857</name>
</gene>
<protein>
    <recommendedName>
        <fullName evidence="1">F-box domain-containing protein</fullName>
    </recommendedName>
</protein>
<dbReference type="EMBL" id="JABTTQ020001157">
    <property type="protein sequence ID" value="KAK6134425.1"/>
    <property type="molecule type" value="Genomic_DNA"/>
</dbReference>
<keyword evidence="3" id="KW-1185">Reference proteome</keyword>
<reference evidence="2 3" key="1">
    <citation type="journal article" date="2021" name="Comput. Struct. Biotechnol. J.">
        <title>De novo genome assembly of the potent medicinal plant Rehmannia glutinosa using nanopore technology.</title>
        <authorList>
            <person name="Ma L."/>
            <person name="Dong C."/>
            <person name="Song C."/>
            <person name="Wang X."/>
            <person name="Zheng X."/>
            <person name="Niu Y."/>
            <person name="Chen S."/>
            <person name="Feng W."/>
        </authorList>
    </citation>
    <scope>NUCLEOTIDE SEQUENCE [LARGE SCALE GENOMIC DNA]</scope>
    <source>
        <strain evidence="2">DH-2019</strain>
    </source>
</reference>
<comment type="caution">
    <text evidence="2">The sequence shown here is derived from an EMBL/GenBank/DDBJ whole genome shotgun (WGS) entry which is preliminary data.</text>
</comment>
<evidence type="ECO:0000313" key="2">
    <source>
        <dbReference type="EMBL" id="KAK6134425.1"/>
    </source>
</evidence>